<feature type="transmembrane region" description="Helical" evidence="9">
    <location>
        <begin position="170"/>
        <end position="191"/>
    </location>
</feature>
<comment type="similarity">
    <text evidence="2 9">Belongs to the CN hydrolase family. Apolipoprotein N-acyltransferase subfamily.</text>
</comment>
<dbReference type="GO" id="GO:0016410">
    <property type="term" value="F:N-acyltransferase activity"/>
    <property type="evidence" value="ECO:0007669"/>
    <property type="project" value="UniProtKB-UniRule"/>
</dbReference>
<dbReference type="Pfam" id="PF20154">
    <property type="entry name" value="LNT_N"/>
    <property type="match status" value="1"/>
</dbReference>
<keyword evidence="4 9" id="KW-0808">Transferase</keyword>
<feature type="transmembrane region" description="Helical" evidence="9">
    <location>
        <begin position="526"/>
        <end position="546"/>
    </location>
</feature>
<accession>A0A7X0H3G0</accession>
<dbReference type="Pfam" id="PF00795">
    <property type="entry name" value="CN_hydrolase"/>
    <property type="match status" value="1"/>
</dbReference>
<proteinExistence type="inferred from homology"/>
<evidence type="ECO:0000256" key="3">
    <source>
        <dbReference type="ARBA" id="ARBA00022475"/>
    </source>
</evidence>
<evidence type="ECO:0000313" key="12">
    <source>
        <dbReference type="Proteomes" id="UP000541810"/>
    </source>
</evidence>
<dbReference type="HAMAP" id="MF_01148">
    <property type="entry name" value="Lnt"/>
    <property type="match status" value="1"/>
</dbReference>
<feature type="transmembrane region" description="Helical" evidence="9">
    <location>
        <begin position="42"/>
        <end position="57"/>
    </location>
</feature>
<comment type="catalytic activity">
    <reaction evidence="9">
        <text>N-terminal S-1,2-diacyl-sn-glyceryl-L-cysteinyl-[lipoprotein] + a glycerophospholipid = N-acyl-S-1,2-diacyl-sn-glyceryl-L-cysteinyl-[lipoprotein] + a 2-acyl-sn-glycero-3-phospholipid + H(+)</text>
        <dbReference type="Rhea" id="RHEA:48228"/>
        <dbReference type="Rhea" id="RHEA-COMP:14681"/>
        <dbReference type="Rhea" id="RHEA-COMP:14684"/>
        <dbReference type="ChEBI" id="CHEBI:15378"/>
        <dbReference type="ChEBI" id="CHEBI:136912"/>
        <dbReference type="ChEBI" id="CHEBI:140656"/>
        <dbReference type="ChEBI" id="CHEBI:140657"/>
        <dbReference type="ChEBI" id="CHEBI:140660"/>
        <dbReference type="EC" id="2.3.1.269"/>
    </reaction>
</comment>
<evidence type="ECO:0000256" key="7">
    <source>
        <dbReference type="ARBA" id="ARBA00023136"/>
    </source>
</evidence>
<comment type="caution">
    <text evidence="11">The sequence shown here is derived from an EMBL/GenBank/DDBJ whole genome shotgun (WGS) entry which is preliminary data.</text>
</comment>
<dbReference type="InterPro" id="IPR045378">
    <property type="entry name" value="LNT_N"/>
</dbReference>
<keyword evidence="5 9" id="KW-0812">Transmembrane</keyword>
<dbReference type="InterPro" id="IPR036526">
    <property type="entry name" value="C-N_Hydrolase_sf"/>
</dbReference>
<sequence length="556" mass="60500">MSNASRFVFATRKRTSRWQHLGAFALAGVLLMLAFPRPGWSVLAYVALVPAGIAAARTRDWRRLFWTSAVVFGVWWWWMLRWLGPISPAAPPVLGVWLGLNVALSILAIGVLHQKLRWPMVFALPLCWVSIEVLRSVWPAGGFAWYSLAQSQAKWDVDDVGRVVQTADLFGQHTVGLVVALVNGAIVDLAIKRKVPRPAIGLAAVVLVGAWGYGQWRIAQTDGLTAEGPTIAVVQTNLLQDNKARVTEQSIVADFEKLMELHAAAAVAGPKRVTTAEGLEVPAGPDAVVWPETIIPFAITDEAIIRYGETDPFASQISGLARGLVVRDGVTTIVGASGREWGADGERRYNAAHLVNAEGSLVGSPYYKQHRVPMGEYVPGPGFIEGLMEKMQVWPGYALTAGDGPVVFTLPGGWQVGTPICYEDVIASVCRKMVYGDEGKRLDALVNLTNDGWYSGKSMRRQHAQLASLRCIENRVPMARSVNTGISTFIDSTGRCRARLGQYESGVLAHTMKTDPRTTLYAALGGWPWVLLVLFTLGATVFGAIFGRPLAKHRIA</sequence>
<keyword evidence="6 9" id="KW-1133">Transmembrane helix</keyword>
<dbReference type="PANTHER" id="PTHR38686:SF1">
    <property type="entry name" value="APOLIPOPROTEIN N-ACYLTRANSFERASE"/>
    <property type="match status" value="1"/>
</dbReference>
<evidence type="ECO:0000256" key="8">
    <source>
        <dbReference type="ARBA" id="ARBA00023315"/>
    </source>
</evidence>
<feature type="transmembrane region" description="Helical" evidence="9">
    <location>
        <begin position="64"/>
        <end position="83"/>
    </location>
</feature>
<keyword evidence="11" id="KW-0449">Lipoprotein</keyword>
<comment type="function">
    <text evidence="9">Catalyzes the phospholipid dependent N-acylation of the N-terminal cysteine of apolipoprotein, the last step in lipoprotein maturation.</text>
</comment>
<dbReference type="PANTHER" id="PTHR38686">
    <property type="entry name" value="APOLIPOPROTEIN N-ACYLTRANSFERASE"/>
    <property type="match status" value="1"/>
</dbReference>
<name>A0A7X0H3G0_9BACT</name>
<dbReference type="GO" id="GO:0005886">
    <property type="term" value="C:plasma membrane"/>
    <property type="evidence" value="ECO:0007669"/>
    <property type="project" value="UniProtKB-SubCell"/>
</dbReference>
<evidence type="ECO:0000256" key="4">
    <source>
        <dbReference type="ARBA" id="ARBA00022679"/>
    </source>
</evidence>
<keyword evidence="12" id="KW-1185">Reference proteome</keyword>
<evidence type="ECO:0000259" key="10">
    <source>
        <dbReference type="PROSITE" id="PS50263"/>
    </source>
</evidence>
<feature type="transmembrane region" description="Helical" evidence="9">
    <location>
        <begin position="89"/>
        <end position="112"/>
    </location>
</feature>
<feature type="transmembrane region" description="Helical" evidence="9">
    <location>
        <begin position="198"/>
        <end position="216"/>
    </location>
</feature>
<dbReference type="GO" id="GO:0042158">
    <property type="term" value="P:lipoprotein biosynthetic process"/>
    <property type="evidence" value="ECO:0007669"/>
    <property type="project" value="UniProtKB-UniRule"/>
</dbReference>
<evidence type="ECO:0000313" key="11">
    <source>
        <dbReference type="EMBL" id="MBB6428561.1"/>
    </source>
</evidence>
<dbReference type="PROSITE" id="PS50263">
    <property type="entry name" value="CN_HYDROLASE"/>
    <property type="match status" value="1"/>
</dbReference>
<protein>
    <recommendedName>
        <fullName evidence="9">Apolipoprotein N-acyltransferase</fullName>
        <shortName evidence="9">ALP N-acyltransferase</shortName>
        <ecNumber evidence="9">2.3.1.269</ecNumber>
    </recommendedName>
</protein>
<dbReference type="CDD" id="cd07571">
    <property type="entry name" value="ALP_N-acyl_transferase"/>
    <property type="match status" value="1"/>
</dbReference>
<dbReference type="UniPathway" id="UPA00666"/>
<dbReference type="InterPro" id="IPR003010">
    <property type="entry name" value="C-N_Hydrolase"/>
</dbReference>
<comment type="pathway">
    <text evidence="9">Protein modification; lipoprotein biosynthesis (N-acyl transfer).</text>
</comment>
<dbReference type="AlphaFoldDB" id="A0A7X0H3G0"/>
<evidence type="ECO:0000256" key="1">
    <source>
        <dbReference type="ARBA" id="ARBA00004651"/>
    </source>
</evidence>
<evidence type="ECO:0000256" key="6">
    <source>
        <dbReference type="ARBA" id="ARBA00022989"/>
    </source>
</evidence>
<feature type="transmembrane region" description="Helical" evidence="9">
    <location>
        <begin position="119"/>
        <end position="138"/>
    </location>
</feature>
<feature type="transmembrane region" description="Helical" evidence="9">
    <location>
        <begin position="20"/>
        <end position="36"/>
    </location>
</feature>
<dbReference type="NCBIfam" id="TIGR00546">
    <property type="entry name" value="lnt"/>
    <property type="match status" value="1"/>
</dbReference>
<keyword evidence="3 9" id="KW-1003">Cell membrane</keyword>
<dbReference type="Gene3D" id="3.60.110.10">
    <property type="entry name" value="Carbon-nitrogen hydrolase"/>
    <property type="match status" value="1"/>
</dbReference>
<feature type="domain" description="CN hydrolase" evidence="10">
    <location>
        <begin position="234"/>
        <end position="514"/>
    </location>
</feature>
<keyword evidence="7 9" id="KW-0472">Membrane</keyword>
<dbReference type="Proteomes" id="UP000541810">
    <property type="component" value="Unassembled WGS sequence"/>
</dbReference>
<reference evidence="11 12" key="1">
    <citation type="submission" date="2020-08" db="EMBL/GenBank/DDBJ databases">
        <title>Genomic Encyclopedia of Type Strains, Phase IV (KMG-IV): sequencing the most valuable type-strain genomes for metagenomic binning, comparative biology and taxonomic classification.</title>
        <authorList>
            <person name="Goeker M."/>
        </authorList>
    </citation>
    <scope>NUCLEOTIDE SEQUENCE [LARGE SCALE GENOMIC DNA]</scope>
    <source>
        <strain evidence="11 12">DSM 103725</strain>
    </source>
</reference>
<evidence type="ECO:0000256" key="2">
    <source>
        <dbReference type="ARBA" id="ARBA00010065"/>
    </source>
</evidence>
<dbReference type="EC" id="2.3.1.269" evidence="9"/>
<keyword evidence="8 9" id="KW-0012">Acyltransferase</keyword>
<dbReference type="EMBL" id="JACHGY010000001">
    <property type="protein sequence ID" value="MBB6428561.1"/>
    <property type="molecule type" value="Genomic_DNA"/>
</dbReference>
<gene>
    <name evidence="9" type="primary">lnt</name>
    <name evidence="11" type="ORF">HNQ40_000367</name>
</gene>
<dbReference type="RefSeq" id="WP_184675815.1">
    <property type="nucleotide sequence ID" value="NZ_JACHGY010000001.1"/>
</dbReference>
<organism evidence="11 12">
    <name type="scientific">Algisphaera agarilytica</name>
    <dbReference type="NCBI Taxonomy" id="1385975"/>
    <lineage>
        <taxon>Bacteria</taxon>
        <taxon>Pseudomonadati</taxon>
        <taxon>Planctomycetota</taxon>
        <taxon>Phycisphaerae</taxon>
        <taxon>Phycisphaerales</taxon>
        <taxon>Phycisphaeraceae</taxon>
        <taxon>Algisphaera</taxon>
    </lineage>
</organism>
<evidence type="ECO:0000256" key="5">
    <source>
        <dbReference type="ARBA" id="ARBA00022692"/>
    </source>
</evidence>
<dbReference type="SUPFAM" id="SSF56317">
    <property type="entry name" value="Carbon-nitrogen hydrolase"/>
    <property type="match status" value="1"/>
</dbReference>
<comment type="subcellular location">
    <subcellularLocation>
        <location evidence="1 9">Cell membrane</location>
        <topology evidence="1 9">Multi-pass membrane protein</topology>
    </subcellularLocation>
</comment>
<evidence type="ECO:0000256" key="9">
    <source>
        <dbReference type="HAMAP-Rule" id="MF_01148"/>
    </source>
</evidence>
<dbReference type="InterPro" id="IPR004563">
    <property type="entry name" value="Apolipo_AcylTrfase"/>
</dbReference>